<evidence type="ECO:0000256" key="1">
    <source>
        <dbReference type="ARBA" id="ARBA00005762"/>
    </source>
</evidence>
<dbReference type="InterPro" id="IPR058752">
    <property type="entry name" value="RDRP_C_head"/>
</dbReference>
<keyword evidence="4" id="KW-0808">Transferase</keyword>
<dbReference type="Pfam" id="PF25359">
    <property type="entry name" value="PH_met_RdRP"/>
    <property type="match status" value="1"/>
</dbReference>
<feature type="domain" description="RDRP core" evidence="9">
    <location>
        <begin position="579"/>
        <end position="1171"/>
    </location>
</feature>
<accession>A0AA36FQR2</accession>
<dbReference type="EMBL" id="CATQJA010000625">
    <property type="protein sequence ID" value="CAJ0562147.1"/>
    <property type="molecule type" value="Genomic_DNA"/>
</dbReference>
<dbReference type="GO" id="GO:0003723">
    <property type="term" value="F:RNA binding"/>
    <property type="evidence" value="ECO:0007669"/>
    <property type="project" value="UniProtKB-KW"/>
</dbReference>
<dbReference type="Pfam" id="PF05183">
    <property type="entry name" value="RdRP"/>
    <property type="match status" value="1"/>
</dbReference>
<organism evidence="12 13">
    <name type="scientific">Mesorhabditis spiculigera</name>
    <dbReference type="NCBI Taxonomy" id="96644"/>
    <lineage>
        <taxon>Eukaryota</taxon>
        <taxon>Metazoa</taxon>
        <taxon>Ecdysozoa</taxon>
        <taxon>Nematoda</taxon>
        <taxon>Chromadorea</taxon>
        <taxon>Rhabditida</taxon>
        <taxon>Rhabditina</taxon>
        <taxon>Rhabditomorpha</taxon>
        <taxon>Rhabditoidea</taxon>
        <taxon>Rhabditidae</taxon>
        <taxon>Mesorhabditinae</taxon>
        <taxon>Mesorhabditis</taxon>
    </lineage>
</organism>
<feature type="domain" description="RDRP C-terminal head" evidence="11">
    <location>
        <begin position="1219"/>
        <end position="1339"/>
    </location>
</feature>
<comment type="similarity">
    <text evidence="1">Belongs to the RdRP family.</text>
</comment>
<proteinExistence type="inferred from homology"/>
<evidence type="ECO:0000256" key="5">
    <source>
        <dbReference type="ARBA" id="ARBA00022695"/>
    </source>
</evidence>
<dbReference type="GO" id="GO:0003968">
    <property type="term" value="F:RNA-directed RNA polymerase activity"/>
    <property type="evidence" value="ECO:0007669"/>
    <property type="project" value="UniProtKB-KW"/>
</dbReference>
<keyword evidence="3" id="KW-0696">RNA-directed RNA polymerase</keyword>
<dbReference type="PANTHER" id="PTHR23079:SF55">
    <property type="entry name" value="RNA-DIRECTED RNA POLYMERASE"/>
    <property type="match status" value="1"/>
</dbReference>
<feature type="domain" description="PH-like" evidence="10">
    <location>
        <begin position="220"/>
        <end position="435"/>
    </location>
</feature>
<evidence type="ECO:0000313" key="13">
    <source>
        <dbReference type="Proteomes" id="UP001177023"/>
    </source>
</evidence>
<dbReference type="InterPro" id="IPR057596">
    <property type="entry name" value="RDRP_core"/>
</dbReference>
<dbReference type="EC" id="2.7.7.48" evidence="2"/>
<dbReference type="InterPro" id="IPR007855">
    <property type="entry name" value="RDRP"/>
</dbReference>
<keyword evidence="13" id="KW-1185">Reference proteome</keyword>
<dbReference type="PANTHER" id="PTHR23079">
    <property type="entry name" value="RNA-DEPENDENT RNA POLYMERASE"/>
    <property type="match status" value="1"/>
</dbReference>
<sequence>MNEILSLCFAEVFEELLDQPAPAWLPYYAHWLPFYPTHEPFFIEKLPRMIPHFRYHLIHAAIQRYQNIHFSLDSAYGFLQMKIDEGEVTGPQEDVAATNILREVDAYHCELSIFGLRQHADDYTIRLVGEDLEQCDLLETELRALAPLPKSLFERQEYELIVNATLRLYGADNLLLECRRLMTLYLLAAKFCKANEHRIYERKRLALPLKDAGIDKHIIHKQISFQSLMVGNMTTSGVFLVRGDYFTGENQISNERMKPLLNSRQAFVADRQNELSFATFEHDMKVMKFYFGVRIPPQDDGLIYDGYQMKIDYGSIVSLTLDCSEPEQTTLIFHMKHPPQLFRAIPKRQAQRTMNLLETREWERELGWPSFDESVGCSKESLGNNLYIALRINNNTDKIGANQERYVIDENYPHIPAHFLTIIGRISERAQIRVFTTPIVFRRCPEAPKAYVPNIGSFRANYTIHALISRGAVVTDQIFHRNAVTCSQVDELPFFRSARLAYQECPLACETALENLLVAVDERRDMNLTSAFQEIYRLNFSDWMTAYNEAKERGVHMTEVWKSAQEIPKNCVLVRKVMVCPLRTLLMAPEVMLANRVVRHFGEEKALRCVFRDDSGQTLRPFEFFIGNAGGAQTYPRKILDIISKAMMEEVKVVDRCYKFLAWSNSQMRDYGCYLYAANTRKDIEKIRDWMGDFSMCTSVPKMMSRMGQCFTQAQPTVRLGPCDWIVEDDYVGGSQLYTQKEFCFSDGVGRISYKLAVQIQIMLELTYVPSCFQVRFKGFKGVLTIDPQLDGYTGPKVVFRKSQEKFQDTTEGDSLLEIVKYAMLSPVCLNRPLINIIDQVAHKQGPDVHLRISRTIHRYLERELSVLTRMLLDENDAATALCQRLPIPVNYQRILECGITMTDEPFFRRLLLAVYKHNITQHLSRSKMKIFLPLDLGRTMYGVVDDTGLLQSGQVFIQYSTTKLRDKIVPGVRKESRLVTQIYQGTVLVSKNPCHVAGDVRLFEAIDQPALRHLFDVIVFPQHGPRPHPDEMAGSDLDGDEYSVIFDERCFFDHNEAAMSFPAAEEGKIAEKLPTHKDMVQFFMRYLSQDSIGRLSNAHLRASDYYGLFSAASTSIAKKCSVAVDFPKTGKPADNLSPDENVDSSPDYMEHRSKAQFMSRWLNGQLYRKIKRIDNIIEEVDTSSSPFDAALEPHLFPEGWNPFEARPEKQAEIVRLFKEYSLRMQSLLDEYTITDEAQVVSGHIVSLKRLTSMEKDDYSFFHTDKIVEVRYAAIFTHFRKQFFNEFGDEERLIEDGFTEEMELRARQWYAVAYDKHSSRTFLSFPWVVWDVLASAKRRLLLSDNDPNVLVRTRSKVASRLSDIAGQMRRIDAAFHELIRDFEVVERYAAAFGDGILDMLYVLYRWLDNKTPTSLWEVKDNNFVSRTTRYLAHLLFQYCHVRPQGTDHYNDDYKPPVTFPNTPKYGVPVESPLGTVSNPGEVVLSFLRYLGSKSFCDNSSYLDLDLQDGAPDALILCDEDIWRKISQVAYKTTHYVAVTGRFEWLGIDSGCPTSRLLDVKNTVAETRDPIVVHPDLMRDLTGATVSEALREWSGCLEVRFRERQNRSLVSGVGDIRSRQRLARILLMPANILSQAIREQNPPYSIINDLLDE</sequence>
<keyword evidence="6" id="KW-0694">RNA-binding</keyword>
<protein>
    <recommendedName>
        <fullName evidence="2">RNA-directed RNA polymerase</fullName>
        <ecNumber evidence="2">2.7.7.48</ecNumber>
    </recommendedName>
</protein>
<evidence type="ECO:0000256" key="4">
    <source>
        <dbReference type="ARBA" id="ARBA00022679"/>
    </source>
</evidence>
<evidence type="ECO:0000256" key="8">
    <source>
        <dbReference type="ARBA" id="ARBA00048744"/>
    </source>
</evidence>
<gene>
    <name evidence="12" type="ORF">MSPICULIGERA_LOCUS2042</name>
</gene>
<evidence type="ECO:0000313" key="12">
    <source>
        <dbReference type="EMBL" id="CAJ0562147.1"/>
    </source>
</evidence>
<dbReference type="GO" id="GO:0031380">
    <property type="term" value="C:nuclear RNA-directed RNA polymerase complex"/>
    <property type="evidence" value="ECO:0007669"/>
    <property type="project" value="TreeGrafter"/>
</dbReference>
<evidence type="ECO:0000256" key="3">
    <source>
        <dbReference type="ARBA" id="ARBA00022484"/>
    </source>
</evidence>
<reference evidence="12" key="1">
    <citation type="submission" date="2023-06" db="EMBL/GenBank/DDBJ databases">
        <authorList>
            <person name="Delattre M."/>
        </authorList>
    </citation>
    <scope>NUCLEOTIDE SEQUENCE</scope>
    <source>
        <strain evidence="12">AF72</strain>
    </source>
</reference>
<evidence type="ECO:0000259" key="11">
    <source>
        <dbReference type="Pfam" id="PF26253"/>
    </source>
</evidence>
<evidence type="ECO:0000256" key="2">
    <source>
        <dbReference type="ARBA" id="ARBA00012494"/>
    </source>
</evidence>
<evidence type="ECO:0000259" key="9">
    <source>
        <dbReference type="Pfam" id="PF05183"/>
    </source>
</evidence>
<dbReference type="GO" id="GO:0030422">
    <property type="term" value="P:siRNA processing"/>
    <property type="evidence" value="ECO:0007669"/>
    <property type="project" value="TreeGrafter"/>
</dbReference>
<comment type="catalytic activity">
    <reaction evidence="8">
        <text>RNA(n) + a ribonucleoside 5'-triphosphate = RNA(n+1) + diphosphate</text>
        <dbReference type="Rhea" id="RHEA:21248"/>
        <dbReference type="Rhea" id="RHEA-COMP:14527"/>
        <dbReference type="Rhea" id="RHEA-COMP:17342"/>
        <dbReference type="ChEBI" id="CHEBI:33019"/>
        <dbReference type="ChEBI" id="CHEBI:61557"/>
        <dbReference type="ChEBI" id="CHEBI:140395"/>
        <dbReference type="EC" id="2.7.7.48"/>
    </reaction>
</comment>
<keyword evidence="7" id="KW-0943">RNA-mediated gene silencing</keyword>
<evidence type="ECO:0000256" key="6">
    <source>
        <dbReference type="ARBA" id="ARBA00022884"/>
    </source>
</evidence>
<name>A0AA36FQR2_9BILA</name>
<dbReference type="Proteomes" id="UP001177023">
    <property type="component" value="Unassembled WGS sequence"/>
</dbReference>
<evidence type="ECO:0000259" key="10">
    <source>
        <dbReference type="Pfam" id="PF25359"/>
    </source>
</evidence>
<feature type="non-terminal residue" evidence="12">
    <location>
        <position position="1"/>
    </location>
</feature>
<dbReference type="InterPro" id="IPR057493">
    <property type="entry name" value="PH_RdRP-assoc"/>
</dbReference>
<evidence type="ECO:0000256" key="7">
    <source>
        <dbReference type="ARBA" id="ARBA00023158"/>
    </source>
</evidence>
<comment type="caution">
    <text evidence="12">The sequence shown here is derived from an EMBL/GenBank/DDBJ whole genome shotgun (WGS) entry which is preliminary data.</text>
</comment>
<dbReference type="Pfam" id="PF26253">
    <property type="entry name" value="RdRP_head"/>
    <property type="match status" value="1"/>
</dbReference>
<keyword evidence="5" id="KW-0548">Nucleotidyltransferase</keyword>